<dbReference type="InterPro" id="IPR015424">
    <property type="entry name" value="PyrdxlP-dep_Trfase"/>
</dbReference>
<evidence type="ECO:0000256" key="1">
    <source>
        <dbReference type="ARBA" id="ARBA00005384"/>
    </source>
</evidence>
<evidence type="ECO:0000259" key="6">
    <source>
        <dbReference type="PROSITE" id="PS50949"/>
    </source>
</evidence>
<dbReference type="SUPFAM" id="SSF46785">
    <property type="entry name" value="Winged helix' DNA-binding domain"/>
    <property type="match status" value="1"/>
</dbReference>
<keyword evidence="7" id="KW-0032">Aminotransferase</keyword>
<dbReference type="Gene3D" id="1.10.10.10">
    <property type="entry name" value="Winged helix-like DNA-binding domain superfamily/Winged helix DNA-binding domain"/>
    <property type="match status" value="1"/>
</dbReference>
<dbReference type="GO" id="GO:0008483">
    <property type="term" value="F:transaminase activity"/>
    <property type="evidence" value="ECO:0007669"/>
    <property type="project" value="UniProtKB-KW"/>
</dbReference>
<protein>
    <submittedName>
        <fullName evidence="7">PLP-dependent aminotransferase family protein</fullName>
    </submittedName>
</protein>
<dbReference type="InterPro" id="IPR004839">
    <property type="entry name" value="Aminotransferase_I/II_large"/>
</dbReference>
<organism evidence="7 8">
    <name type="scientific">Suilimivivens aceti</name>
    <dbReference type="NCBI Taxonomy" id="2981774"/>
    <lineage>
        <taxon>Bacteria</taxon>
        <taxon>Bacillati</taxon>
        <taxon>Bacillota</taxon>
        <taxon>Clostridia</taxon>
        <taxon>Lachnospirales</taxon>
        <taxon>Lachnospiraceae</taxon>
        <taxon>Suilimivivens</taxon>
    </lineage>
</organism>
<evidence type="ECO:0000313" key="8">
    <source>
        <dbReference type="Proteomes" id="UP001652432"/>
    </source>
</evidence>
<evidence type="ECO:0000256" key="3">
    <source>
        <dbReference type="ARBA" id="ARBA00023015"/>
    </source>
</evidence>
<dbReference type="InterPro" id="IPR051446">
    <property type="entry name" value="HTH_trans_reg/aminotransferase"/>
</dbReference>
<dbReference type="InterPro" id="IPR036390">
    <property type="entry name" value="WH_DNA-bd_sf"/>
</dbReference>
<gene>
    <name evidence="7" type="ORF">OCV77_15590</name>
</gene>
<evidence type="ECO:0000256" key="4">
    <source>
        <dbReference type="ARBA" id="ARBA00023125"/>
    </source>
</evidence>
<name>A0ABT2T6L6_9FIRM</name>
<dbReference type="Proteomes" id="UP001652432">
    <property type="component" value="Unassembled WGS sequence"/>
</dbReference>
<evidence type="ECO:0000313" key="7">
    <source>
        <dbReference type="EMBL" id="MCU6745893.1"/>
    </source>
</evidence>
<dbReference type="PANTHER" id="PTHR46577">
    <property type="entry name" value="HTH-TYPE TRANSCRIPTIONAL REGULATORY PROTEIN GABR"/>
    <property type="match status" value="1"/>
</dbReference>
<accession>A0ABT2T6L6</accession>
<keyword evidence="8" id="KW-1185">Reference proteome</keyword>
<feature type="domain" description="HTH gntR-type" evidence="6">
    <location>
        <begin position="11"/>
        <end position="79"/>
    </location>
</feature>
<evidence type="ECO:0000256" key="5">
    <source>
        <dbReference type="ARBA" id="ARBA00023163"/>
    </source>
</evidence>
<dbReference type="SMART" id="SM00345">
    <property type="entry name" value="HTH_GNTR"/>
    <property type="match status" value="1"/>
</dbReference>
<comment type="similarity">
    <text evidence="1">In the C-terminal section; belongs to the class-I pyridoxal-phosphate-dependent aminotransferase family.</text>
</comment>
<dbReference type="SUPFAM" id="SSF53383">
    <property type="entry name" value="PLP-dependent transferases"/>
    <property type="match status" value="1"/>
</dbReference>
<keyword evidence="2" id="KW-0663">Pyridoxal phosphate</keyword>
<dbReference type="PANTHER" id="PTHR46577:SF1">
    <property type="entry name" value="HTH-TYPE TRANSCRIPTIONAL REGULATORY PROTEIN GABR"/>
    <property type="match status" value="1"/>
</dbReference>
<comment type="caution">
    <text evidence="7">The sequence shown here is derived from an EMBL/GenBank/DDBJ whole genome shotgun (WGS) entry which is preliminary data.</text>
</comment>
<dbReference type="PROSITE" id="PS50949">
    <property type="entry name" value="HTH_GNTR"/>
    <property type="match status" value="1"/>
</dbReference>
<dbReference type="Pfam" id="PF00392">
    <property type="entry name" value="GntR"/>
    <property type="match status" value="1"/>
</dbReference>
<dbReference type="InterPro" id="IPR000524">
    <property type="entry name" value="Tscrpt_reg_HTH_GntR"/>
</dbReference>
<keyword evidence="5" id="KW-0804">Transcription</keyword>
<evidence type="ECO:0000256" key="2">
    <source>
        <dbReference type="ARBA" id="ARBA00022898"/>
    </source>
</evidence>
<dbReference type="InterPro" id="IPR015421">
    <property type="entry name" value="PyrdxlP-dep_Trfase_major"/>
</dbReference>
<dbReference type="InterPro" id="IPR036388">
    <property type="entry name" value="WH-like_DNA-bd_sf"/>
</dbReference>
<dbReference type="EMBL" id="JAOQKJ010000020">
    <property type="protein sequence ID" value="MCU6745893.1"/>
    <property type="molecule type" value="Genomic_DNA"/>
</dbReference>
<keyword evidence="7" id="KW-0808">Transferase</keyword>
<proteinExistence type="inferred from homology"/>
<dbReference type="CDD" id="cd07377">
    <property type="entry name" value="WHTH_GntR"/>
    <property type="match status" value="1"/>
</dbReference>
<dbReference type="Pfam" id="PF00155">
    <property type="entry name" value="Aminotran_1_2"/>
    <property type="match status" value="1"/>
</dbReference>
<dbReference type="Gene3D" id="3.40.640.10">
    <property type="entry name" value="Type I PLP-dependent aspartate aminotransferase-like (Major domain)"/>
    <property type="match status" value="1"/>
</dbReference>
<sequence>MNYSITKDSGVQAYIQLYNHFVQDIVAGVYPYGSRLPSKRIIAAETGISLVTVEHTMNLLNDEGYIEARQRSGYYVIYREADFQVNPEIRQKELPKAHLSMHHVGEFPFSVLARTMRRVLLDYGEEILVKSPNRGCQELRTAICSYLGRSRGIQVQPRQIIIGSGAEYLYGMVAQFFGAGCIFGIENPSYEKIRRVYESMGIVCDPLTLSADGIPSAELARTEARVLHVTPFHSYPSGITIGISQKREYLYWAAQRDAVIVEDNYDSELTVSSKPEDSLFSLAKGVNVIYMNTFSKTIAPSVRIGYMVLPEKLVDAFEEKLGFYSCPVPLFEQYVLAELLKSGDYERHINRVRRKRRA</sequence>
<reference evidence="7 8" key="1">
    <citation type="journal article" date="2021" name="ISME Commun">
        <title>Automated analysis of genomic sequences facilitates high-throughput and comprehensive description of bacteria.</title>
        <authorList>
            <person name="Hitch T.C.A."/>
        </authorList>
    </citation>
    <scope>NUCLEOTIDE SEQUENCE [LARGE SCALE GENOMIC DNA]</scope>
    <source>
        <strain evidence="7 8">Sanger_18</strain>
    </source>
</reference>
<dbReference type="CDD" id="cd00609">
    <property type="entry name" value="AAT_like"/>
    <property type="match status" value="1"/>
</dbReference>
<keyword evidence="3" id="KW-0805">Transcription regulation</keyword>
<dbReference type="RefSeq" id="WP_262575912.1">
    <property type="nucleotide sequence ID" value="NZ_JAOQKJ010000020.1"/>
</dbReference>
<keyword evidence="4" id="KW-0238">DNA-binding</keyword>